<evidence type="ECO:0000313" key="2">
    <source>
        <dbReference type="Proteomes" id="UP000317977"/>
    </source>
</evidence>
<protein>
    <submittedName>
        <fullName evidence="1">Uncharacterized protein</fullName>
    </submittedName>
</protein>
<dbReference type="Proteomes" id="UP000317977">
    <property type="component" value="Unassembled WGS sequence"/>
</dbReference>
<sequence length="93" mass="10776">MRKNTQKCRKPDSSEIAVSLLKKRTLDQAGRLRGSKTTDPLTTLCFFGRLATNVANSIYRFTIPPSRTTRLWNHDKDCCYNKNRSTQLLSHFR</sequence>
<accession>A0A5C6F036</accession>
<organism evidence="1 2">
    <name type="scientific">Rubripirellula reticaptiva</name>
    <dbReference type="NCBI Taxonomy" id="2528013"/>
    <lineage>
        <taxon>Bacteria</taxon>
        <taxon>Pseudomonadati</taxon>
        <taxon>Planctomycetota</taxon>
        <taxon>Planctomycetia</taxon>
        <taxon>Pirellulales</taxon>
        <taxon>Pirellulaceae</taxon>
        <taxon>Rubripirellula</taxon>
    </lineage>
</organism>
<proteinExistence type="predicted"/>
<evidence type="ECO:0000313" key="1">
    <source>
        <dbReference type="EMBL" id="TWU55243.1"/>
    </source>
</evidence>
<keyword evidence="2" id="KW-1185">Reference proteome</keyword>
<comment type="caution">
    <text evidence="1">The sequence shown here is derived from an EMBL/GenBank/DDBJ whole genome shotgun (WGS) entry which is preliminary data.</text>
</comment>
<reference evidence="1 2" key="1">
    <citation type="submission" date="2019-02" db="EMBL/GenBank/DDBJ databases">
        <title>Deep-cultivation of Planctomycetes and their phenomic and genomic characterization uncovers novel biology.</title>
        <authorList>
            <person name="Wiegand S."/>
            <person name="Jogler M."/>
            <person name="Boedeker C."/>
            <person name="Pinto D."/>
            <person name="Vollmers J."/>
            <person name="Rivas-Marin E."/>
            <person name="Kohn T."/>
            <person name="Peeters S.H."/>
            <person name="Heuer A."/>
            <person name="Rast P."/>
            <person name="Oberbeckmann S."/>
            <person name="Bunk B."/>
            <person name="Jeske O."/>
            <person name="Meyerdierks A."/>
            <person name="Storesund J.E."/>
            <person name="Kallscheuer N."/>
            <person name="Luecker S."/>
            <person name="Lage O.M."/>
            <person name="Pohl T."/>
            <person name="Merkel B.J."/>
            <person name="Hornburger P."/>
            <person name="Mueller R.-W."/>
            <person name="Bruemmer F."/>
            <person name="Labrenz M."/>
            <person name="Spormann A.M."/>
            <person name="Op Den Camp H."/>
            <person name="Overmann J."/>
            <person name="Amann R."/>
            <person name="Jetten M.S.M."/>
            <person name="Mascher T."/>
            <person name="Medema M.H."/>
            <person name="Devos D.P."/>
            <person name="Kaster A.-K."/>
            <person name="Ovreas L."/>
            <person name="Rohde M."/>
            <person name="Galperin M.Y."/>
            <person name="Jogler C."/>
        </authorList>
    </citation>
    <scope>NUCLEOTIDE SEQUENCE [LARGE SCALE GENOMIC DNA]</scope>
    <source>
        <strain evidence="1 2">Poly59</strain>
    </source>
</reference>
<gene>
    <name evidence="1" type="ORF">Poly59_15400</name>
</gene>
<dbReference type="EMBL" id="SJPX01000002">
    <property type="protein sequence ID" value="TWU55243.1"/>
    <property type="molecule type" value="Genomic_DNA"/>
</dbReference>
<name>A0A5C6F036_9BACT</name>
<dbReference type="AlphaFoldDB" id="A0A5C6F036"/>